<dbReference type="HAMAP" id="MF_00272">
    <property type="entry name" value="GcvH"/>
    <property type="match status" value="1"/>
</dbReference>
<dbReference type="Pfam" id="PF01597">
    <property type="entry name" value="GCV_H"/>
    <property type="match status" value="1"/>
</dbReference>
<dbReference type="NCBIfam" id="NF002270">
    <property type="entry name" value="PRK01202.1"/>
    <property type="match status" value="1"/>
</dbReference>
<dbReference type="InterPro" id="IPR011053">
    <property type="entry name" value="Single_hybrid_motif"/>
</dbReference>
<evidence type="ECO:0000256" key="2">
    <source>
        <dbReference type="ARBA" id="ARBA00022823"/>
    </source>
</evidence>
<dbReference type="InterPro" id="IPR033753">
    <property type="entry name" value="GCV_H/Fam206"/>
</dbReference>
<dbReference type="PROSITE" id="PS50968">
    <property type="entry name" value="BIOTINYL_LIPOYL"/>
    <property type="match status" value="1"/>
</dbReference>
<comment type="similarity">
    <text evidence="1 3">Belongs to the GcvH family.</text>
</comment>
<feature type="modified residue" description="N6-lipoyllysine" evidence="3">
    <location>
        <position position="64"/>
    </location>
</feature>
<accession>A0ABY6HRU6</accession>
<organism evidence="5 6">
    <name type="scientific">Candidatus Lokiarchaeum ossiferum</name>
    <dbReference type="NCBI Taxonomy" id="2951803"/>
    <lineage>
        <taxon>Archaea</taxon>
        <taxon>Promethearchaeati</taxon>
        <taxon>Promethearchaeota</taxon>
        <taxon>Promethearchaeia</taxon>
        <taxon>Promethearchaeales</taxon>
        <taxon>Promethearchaeaceae</taxon>
        <taxon>Candidatus Lokiarchaeum</taxon>
    </lineage>
</organism>
<dbReference type="InterPro" id="IPR017453">
    <property type="entry name" value="GCV_H_sub"/>
</dbReference>
<evidence type="ECO:0000259" key="4">
    <source>
        <dbReference type="PROSITE" id="PS50968"/>
    </source>
</evidence>
<keyword evidence="2 3" id="KW-0450">Lipoyl</keyword>
<comment type="subunit">
    <text evidence="3">The glycine cleavage system is composed of four proteins: P, T, L and H.</text>
</comment>
<dbReference type="EMBL" id="CP104013">
    <property type="protein sequence ID" value="UYP46146.1"/>
    <property type="molecule type" value="Genomic_DNA"/>
</dbReference>
<proteinExistence type="inferred from homology"/>
<evidence type="ECO:0000313" key="6">
    <source>
        <dbReference type="Proteomes" id="UP001208689"/>
    </source>
</evidence>
<comment type="cofactor">
    <cofactor evidence="3">
        <name>(R)-lipoate</name>
        <dbReference type="ChEBI" id="CHEBI:83088"/>
    </cofactor>
    <text evidence="3">Binds 1 lipoyl cofactor covalently.</text>
</comment>
<dbReference type="NCBIfam" id="TIGR00527">
    <property type="entry name" value="gcvH"/>
    <property type="match status" value="1"/>
</dbReference>
<evidence type="ECO:0000313" key="5">
    <source>
        <dbReference type="EMBL" id="UYP46146.1"/>
    </source>
</evidence>
<name>A0ABY6HRU6_9ARCH</name>
<comment type="function">
    <text evidence="3">The glycine cleavage system catalyzes the degradation of glycine. The H protein shuttles the methylamine group of glycine from the P protein to the T protein.</text>
</comment>
<dbReference type="SUPFAM" id="SSF51230">
    <property type="entry name" value="Single hybrid motif"/>
    <property type="match status" value="1"/>
</dbReference>
<feature type="domain" description="Lipoyl-binding" evidence="4">
    <location>
        <begin position="23"/>
        <end position="105"/>
    </location>
</feature>
<dbReference type="Gene3D" id="2.40.50.100">
    <property type="match status" value="1"/>
</dbReference>
<gene>
    <name evidence="3" type="primary">gcvH</name>
    <name evidence="5" type="ORF">NEF87_002431</name>
</gene>
<dbReference type="InterPro" id="IPR002930">
    <property type="entry name" value="GCV_H"/>
</dbReference>
<evidence type="ECO:0000256" key="3">
    <source>
        <dbReference type="HAMAP-Rule" id="MF_00272"/>
    </source>
</evidence>
<protein>
    <recommendedName>
        <fullName evidence="3">Probable glycine cleavage system H protein</fullName>
    </recommendedName>
</protein>
<dbReference type="PANTHER" id="PTHR11715">
    <property type="entry name" value="GLYCINE CLEAVAGE SYSTEM H PROTEIN"/>
    <property type="match status" value="1"/>
</dbReference>
<evidence type="ECO:0000256" key="1">
    <source>
        <dbReference type="ARBA" id="ARBA00009249"/>
    </source>
</evidence>
<dbReference type="Proteomes" id="UP001208689">
    <property type="component" value="Chromosome"/>
</dbReference>
<dbReference type="CDD" id="cd06848">
    <property type="entry name" value="GCS_H"/>
    <property type="match status" value="1"/>
</dbReference>
<dbReference type="PANTHER" id="PTHR11715:SF3">
    <property type="entry name" value="GLYCINE CLEAVAGE SYSTEM H PROTEIN-RELATED"/>
    <property type="match status" value="1"/>
</dbReference>
<keyword evidence="6" id="KW-1185">Reference proteome</keyword>
<dbReference type="InterPro" id="IPR000089">
    <property type="entry name" value="Biotin_lipoyl"/>
</dbReference>
<reference evidence="5" key="1">
    <citation type="submission" date="2022-09" db="EMBL/GenBank/DDBJ databases">
        <title>Actin cytoskeleton and complex cell architecture in an #Asgard archaeon.</title>
        <authorList>
            <person name="Ponce Toledo R.I."/>
            <person name="Schleper C."/>
            <person name="Rodrigues Oliveira T."/>
            <person name="Wollweber F."/>
            <person name="Xu J."/>
            <person name="Rittmann S."/>
            <person name="Klingl A."/>
            <person name="Pilhofer M."/>
        </authorList>
    </citation>
    <scope>NUCLEOTIDE SEQUENCE</scope>
    <source>
        <strain evidence="5">B-35</strain>
    </source>
</reference>
<sequence>MVNIPEDLKYAETHEWVKVEGDIAIVGISDHAQDQLGEIVFAELPEVGDNATAGEGICNLESAKAVGEIKAPISGEVIEVNEDLDDEPEKVNSDCYGEGFLYKCKIADAGELDKLLDAAAYKGTL</sequence>